<dbReference type="EMBL" id="PJQL01003246">
    <property type="protein sequence ID" value="RCH81867.1"/>
    <property type="molecule type" value="Genomic_DNA"/>
</dbReference>
<evidence type="ECO:0000313" key="2">
    <source>
        <dbReference type="Proteomes" id="UP000252139"/>
    </source>
</evidence>
<dbReference type="OrthoDB" id="2286042at2759"/>
<keyword evidence="2" id="KW-1185">Reference proteome</keyword>
<comment type="caution">
    <text evidence="1">The sequence shown here is derived from an EMBL/GenBank/DDBJ whole genome shotgun (WGS) entry which is preliminary data.</text>
</comment>
<organism evidence="1 2">
    <name type="scientific">Rhizopus azygosporus</name>
    <name type="common">Rhizopus microsporus var. azygosporus</name>
    <dbReference type="NCBI Taxonomy" id="86630"/>
    <lineage>
        <taxon>Eukaryota</taxon>
        <taxon>Fungi</taxon>
        <taxon>Fungi incertae sedis</taxon>
        <taxon>Mucoromycota</taxon>
        <taxon>Mucoromycotina</taxon>
        <taxon>Mucoromycetes</taxon>
        <taxon>Mucorales</taxon>
        <taxon>Mucorineae</taxon>
        <taxon>Rhizopodaceae</taxon>
        <taxon>Rhizopus</taxon>
    </lineage>
</organism>
<sequence>MKDVFAITNQYTDIMMDKTDQSFATWRTIDVECAIYKKKEYLDGLVKGIRFIPDHLTHIKGLNEQKISIVDYARESPDNGEEQQITC</sequence>
<gene>
    <name evidence="1" type="ORF">CU097_001911</name>
</gene>
<dbReference type="Proteomes" id="UP000252139">
    <property type="component" value="Unassembled WGS sequence"/>
</dbReference>
<dbReference type="AlphaFoldDB" id="A0A367IW19"/>
<reference evidence="1 2" key="1">
    <citation type="journal article" date="2018" name="G3 (Bethesda)">
        <title>Phylogenetic and Phylogenomic Definition of Rhizopus Species.</title>
        <authorList>
            <person name="Gryganskyi A.P."/>
            <person name="Golan J."/>
            <person name="Dolatabadi S."/>
            <person name="Mondo S."/>
            <person name="Robb S."/>
            <person name="Idnurm A."/>
            <person name="Muszewska A."/>
            <person name="Steczkiewicz K."/>
            <person name="Masonjones S."/>
            <person name="Liao H.L."/>
            <person name="Gajdeczka M.T."/>
            <person name="Anike F."/>
            <person name="Vuek A."/>
            <person name="Anishchenko I.M."/>
            <person name="Voigt K."/>
            <person name="de Hoog G.S."/>
            <person name="Smith M.E."/>
            <person name="Heitman J."/>
            <person name="Vilgalys R."/>
            <person name="Stajich J.E."/>
        </authorList>
    </citation>
    <scope>NUCLEOTIDE SEQUENCE [LARGE SCALE GENOMIC DNA]</scope>
    <source>
        <strain evidence="1 2">CBS 357.93</strain>
    </source>
</reference>
<proteinExistence type="predicted"/>
<evidence type="ECO:0000313" key="1">
    <source>
        <dbReference type="EMBL" id="RCH81867.1"/>
    </source>
</evidence>
<accession>A0A367IW19</accession>
<name>A0A367IW19_RHIAZ</name>
<protein>
    <submittedName>
        <fullName evidence="1">Uncharacterized protein</fullName>
    </submittedName>
</protein>